<sequence>MRLLFMKQAGIWFVVCCEECIRSPKAALQPLATFAMPVFQRAALVQFLATNLIKHLKKHY</sequence>
<dbReference type="AlphaFoldDB" id="A0A0E9TFA3"/>
<dbReference type="EMBL" id="GBXM01056243">
    <property type="protein sequence ID" value="JAH52334.1"/>
    <property type="molecule type" value="Transcribed_RNA"/>
</dbReference>
<proteinExistence type="predicted"/>
<name>A0A0E9TFA3_ANGAN</name>
<evidence type="ECO:0000313" key="1">
    <source>
        <dbReference type="EMBL" id="JAH52334.1"/>
    </source>
</evidence>
<reference evidence="1" key="2">
    <citation type="journal article" date="2015" name="Fish Shellfish Immunol.">
        <title>Early steps in the European eel (Anguilla anguilla)-Vibrio vulnificus interaction in the gills: Role of the RtxA13 toxin.</title>
        <authorList>
            <person name="Callol A."/>
            <person name="Pajuelo D."/>
            <person name="Ebbesson L."/>
            <person name="Teles M."/>
            <person name="MacKenzie S."/>
            <person name="Amaro C."/>
        </authorList>
    </citation>
    <scope>NUCLEOTIDE SEQUENCE</scope>
</reference>
<organism evidence="1">
    <name type="scientific">Anguilla anguilla</name>
    <name type="common">European freshwater eel</name>
    <name type="synonym">Muraena anguilla</name>
    <dbReference type="NCBI Taxonomy" id="7936"/>
    <lineage>
        <taxon>Eukaryota</taxon>
        <taxon>Metazoa</taxon>
        <taxon>Chordata</taxon>
        <taxon>Craniata</taxon>
        <taxon>Vertebrata</taxon>
        <taxon>Euteleostomi</taxon>
        <taxon>Actinopterygii</taxon>
        <taxon>Neopterygii</taxon>
        <taxon>Teleostei</taxon>
        <taxon>Anguilliformes</taxon>
        <taxon>Anguillidae</taxon>
        <taxon>Anguilla</taxon>
    </lineage>
</organism>
<accession>A0A0E9TFA3</accession>
<reference evidence="1" key="1">
    <citation type="submission" date="2014-11" db="EMBL/GenBank/DDBJ databases">
        <authorList>
            <person name="Amaro Gonzalez C."/>
        </authorList>
    </citation>
    <scope>NUCLEOTIDE SEQUENCE</scope>
</reference>
<protein>
    <submittedName>
        <fullName evidence="1">Uncharacterized protein</fullName>
    </submittedName>
</protein>